<proteinExistence type="inferred from homology"/>
<dbReference type="GO" id="GO:0005682">
    <property type="term" value="C:U5 snRNP"/>
    <property type="evidence" value="ECO:0007669"/>
    <property type="project" value="TreeGrafter"/>
</dbReference>
<evidence type="ECO:0000256" key="8">
    <source>
        <dbReference type="ARBA" id="ARBA00023242"/>
    </source>
</evidence>
<evidence type="ECO:0000256" key="10">
    <source>
        <dbReference type="ARBA" id="ARBA00041355"/>
    </source>
</evidence>
<dbReference type="Proteomes" id="UP001212411">
    <property type="component" value="Chromosome 1"/>
</dbReference>
<evidence type="ECO:0000256" key="3">
    <source>
        <dbReference type="ARBA" id="ARBA00009123"/>
    </source>
</evidence>
<feature type="region of interest" description="Disordered" evidence="11">
    <location>
        <begin position="128"/>
        <end position="147"/>
    </location>
</feature>
<keyword evidence="8" id="KW-0539">Nucleus</keyword>
<name>A0AAE9WA25_9SCHI</name>
<keyword evidence="9" id="KW-0687">Ribonucleoprotein</keyword>
<dbReference type="PANTHER" id="PTHR10701:SF0">
    <property type="entry name" value="SMALL NUCLEAR RIBONUCLEOPROTEIN-ASSOCIATED PROTEIN B"/>
    <property type="match status" value="1"/>
</dbReference>
<dbReference type="KEGG" id="som:SOMG_00764"/>
<evidence type="ECO:0000256" key="11">
    <source>
        <dbReference type="SAM" id="MobiDB-lite"/>
    </source>
</evidence>
<dbReference type="GeneID" id="80874247"/>
<dbReference type="PROSITE" id="PS52002">
    <property type="entry name" value="SM"/>
    <property type="match status" value="1"/>
</dbReference>
<evidence type="ECO:0000256" key="4">
    <source>
        <dbReference type="ARBA" id="ARBA00022490"/>
    </source>
</evidence>
<evidence type="ECO:0000256" key="6">
    <source>
        <dbReference type="ARBA" id="ARBA00022884"/>
    </source>
</evidence>
<dbReference type="EMBL" id="CP115611">
    <property type="protein sequence ID" value="WBW71586.1"/>
    <property type="molecule type" value="Genomic_DNA"/>
</dbReference>
<dbReference type="SMART" id="SM00651">
    <property type="entry name" value="Sm"/>
    <property type="match status" value="1"/>
</dbReference>
<dbReference type="CDD" id="cd01717">
    <property type="entry name" value="Sm_B"/>
    <property type="match status" value="1"/>
</dbReference>
<dbReference type="Pfam" id="PF01423">
    <property type="entry name" value="LSM"/>
    <property type="match status" value="1"/>
</dbReference>
<dbReference type="GO" id="GO:0005685">
    <property type="term" value="C:U1 snRNP"/>
    <property type="evidence" value="ECO:0007669"/>
    <property type="project" value="TreeGrafter"/>
</dbReference>
<dbReference type="PANTHER" id="PTHR10701">
    <property type="entry name" value="SMALL NUCLEAR RIBONUCLEOPROTEIN-ASSOCIATED PROTEIN B AND N"/>
    <property type="match status" value="1"/>
</dbReference>
<keyword evidence="4" id="KW-0963">Cytoplasm</keyword>
<dbReference type="AlphaFoldDB" id="A0AAE9WA25"/>
<feature type="domain" description="Sm" evidence="12">
    <location>
        <begin position="1"/>
        <end position="84"/>
    </location>
</feature>
<protein>
    <recommendedName>
        <fullName evidence="10">Sm protein B</fullName>
    </recommendedName>
</protein>
<dbReference type="GO" id="GO:0071013">
    <property type="term" value="C:catalytic step 2 spliceosome"/>
    <property type="evidence" value="ECO:0007669"/>
    <property type="project" value="TreeGrafter"/>
</dbReference>
<gene>
    <name evidence="13" type="primary">smb1</name>
    <name evidence="13" type="ORF">SOMG_00764</name>
</gene>
<evidence type="ECO:0000256" key="2">
    <source>
        <dbReference type="ARBA" id="ARBA00004496"/>
    </source>
</evidence>
<dbReference type="GO" id="GO:0003723">
    <property type="term" value="F:RNA binding"/>
    <property type="evidence" value="ECO:0007669"/>
    <property type="project" value="UniProtKB-KW"/>
</dbReference>
<comment type="similarity">
    <text evidence="3">Belongs to the snRNP SmB/SmN family.</text>
</comment>
<accession>A0AAE9WA25</accession>
<evidence type="ECO:0000256" key="7">
    <source>
        <dbReference type="ARBA" id="ARBA00023187"/>
    </source>
</evidence>
<dbReference type="GO" id="GO:0071004">
    <property type="term" value="C:U2-type prespliceosome"/>
    <property type="evidence" value="ECO:0007669"/>
    <property type="project" value="TreeGrafter"/>
</dbReference>
<dbReference type="InterPro" id="IPR001163">
    <property type="entry name" value="Sm_dom_euk/arc"/>
</dbReference>
<dbReference type="GO" id="GO:0070990">
    <property type="term" value="F:snRNP binding"/>
    <property type="evidence" value="ECO:0007669"/>
    <property type="project" value="TreeGrafter"/>
</dbReference>
<evidence type="ECO:0000256" key="1">
    <source>
        <dbReference type="ARBA" id="ARBA00004123"/>
    </source>
</evidence>
<reference evidence="13 14" key="1">
    <citation type="journal article" date="2023" name="G3 (Bethesda)">
        <title>A high-quality reference genome for the fission yeast Schizosaccharomyces osmophilus.</title>
        <authorList>
            <person name="Jia G.S."/>
            <person name="Zhang W.C."/>
            <person name="Liang Y."/>
            <person name="Liu X.H."/>
            <person name="Rhind N."/>
            <person name="Pidoux A."/>
            <person name="Brysch-Herzberg M."/>
            <person name="Du L.L."/>
        </authorList>
    </citation>
    <scope>NUCLEOTIDE SEQUENCE [LARGE SCALE GENOMIC DNA]</scope>
    <source>
        <strain evidence="13 14">CBS 15793</strain>
    </source>
</reference>
<dbReference type="GO" id="GO:0005737">
    <property type="term" value="C:cytoplasm"/>
    <property type="evidence" value="ECO:0007669"/>
    <property type="project" value="UniProtKB-SubCell"/>
</dbReference>
<dbReference type="GO" id="GO:0005686">
    <property type="term" value="C:U2 snRNP"/>
    <property type="evidence" value="ECO:0007669"/>
    <property type="project" value="TreeGrafter"/>
</dbReference>
<dbReference type="GO" id="GO:0005687">
    <property type="term" value="C:U4 snRNP"/>
    <property type="evidence" value="ECO:0007669"/>
    <property type="project" value="TreeGrafter"/>
</dbReference>
<dbReference type="GO" id="GO:0046540">
    <property type="term" value="C:U4/U6 x U5 tri-snRNP complex"/>
    <property type="evidence" value="ECO:0007669"/>
    <property type="project" value="TreeGrafter"/>
</dbReference>
<keyword evidence="5" id="KW-0507">mRNA processing</keyword>
<dbReference type="InterPro" id="IPR050914">
    <property type="entry name" value="snRNP_SmB/NAA38-like"/>
</dbReference>
<dbReference type="Gene3D" id="2.30.30.100">
    <property type="match status" value="1"/>
</dbReference>
<dbReference type="GO" id="GO:0000398">
    <property type="term" value="P:mRNA splicing, via spliceosome"/>
    <property type="evidence" value="ECO:0007669"/>
    <property type="project" value="TreeGrafter"/>
</dbReference>
<dbReference type="RefSeq" id="XP_056035829.1">
    <property type="nucleotide sequence ID" value="XM_056179558.1"/>
</dbReference>
<sequence>MGTTKMVSLLNHSLNVTTKDGRTFVGQLLAFDGHMNLVLSDCLEYRHIRKQNNPSNSVYEEKRMLGLVILRGEFIVSLSVQGPPPMDPSMRGGLLNGPGVARPAGRGVPLGQAPVGLAGPVRGIGFSAPPPPAGFGRGAPPPGFRPV</sequence>
<evidence type="ECO:0000256" key="9">
    <source>
        <dbReference type="ARBA" id="ARBA00023274"/>
    </source>
</evidence>
<dbReference type="InterPro" id="IPR010920">
    <property type="entry name" value="LSM_dom_sf"/>
</dbReference>
<keyword evidence="7" id="KW-0508">mRNA splicing</keyword>
<dbReference type="InterPro" id="IPR047575">
    <property type="entry name" value="Sm"/>
</dbReference>
<keyword evidence="6" id="KW-0694">RNA-binding</keyword>
<organism evidence="13 14">
    <name type="scientific">Schizosaccharomyces osmophilus</name>
    <dbReference type="NCBI Taxonomy" id="2545709"/>
    <lineage>
        <taxon>Eukaryota</taxon>
        <taxon>Fungi</taxon>
        <taxon>Dikarya</taxon>
        <taxon>Ascomycota</taxon>
        <taxon>Taphrinomycotina</taxon>
        <taxon>Schizosaccharomycetes</taxon>
        <taxon>Schizosaccharomycetales</taxon>
        <taxon>Schizosaccharomycetaceae</taxon>
        <taxon>Schizosaccharomyces</taxon>
    </lineage>
</organism>
<evidence type="ECO:0000313" key="14">
    <source>
        <dbReference type="Proteomes" id="UP001212411"/>
    </source>
</evidence>
<evidence type="ECO:0000259" key="12">
    <source>
        <dbReference type="PROSITE" id="PS52002"/>
    </source>
</evidence>
<evidence type="ECO:0000313" key="13">
    <source>
        <dbReference type="EMBL" id="WBW71586.1"/>
    </source>
</evidence>
<dbReference type="SUPFAM" id="SSF50182">
    <property type="entry name" value="Sm-like ribonucleoproteins"/>
    <property type="match status" value="1"/>
</dbReference>
<evidence type="ECO:0000256" key="5">
    <source>
        <dbReference type="ARBA" id="ARBA00022664"/>
    </source>
</evidence>
<keyword evidence="14" id="KW-1185">Reference proteome</keyword>
<comment type="subcellular location">
    <subcellularLocation>
        <location evidence="2">Cytoplasm</location>
    </subcellularLocation>
    <subcellularLocation>
        <location evidence="1">Nucleus</location>
    </subcellularLocation>
</comment>